<evidence type="ECO:0000313" key="1">
    <source>
        <dbReference type="EMBL" id="KAF6165301.1"/>
    </source>
</evidence>
<dbReference type="EMBL" id="JACGCM010000855">
    <property type="protein sequence ID" value="KAF6165301.1"/>
    <property type="molecule type" value="Genomic_DNA"/>
</dbReference>
<accession>A0A7J7NDI6</accession>
<name>A0A7J7NDI6_9MAGN</name>
<keyword evidence="2" id="KW-1185">Reference proteome</keyword>
<comment type="caution">
    <text evidence="1">The sequence shown here is derived from an EMBL/GenBank/DDBJ whole genome shotgun (WGS) entry which is preliminary data.</text>
</comment>
<gene>
    <name evidence="1" type="ORF">GIB67_042717</name>
</gene>
<proteinExistence type="predicted"/>
<sequence>MCQKLTLDDMTKSLTIDKCQGTRRIIEFINKAFSEGNDPCLSVKVPCLDDITLVEVTTNQDNGHQLYWDKILKRCPGYFNVGQVVDADLDVSDITKADCIERCLLTIEYELHTMVQDYPQFKLITS</sequence>
<dbReference type="AlphaFoldDB" id="A0A7J7NDI6"/>
<evidence type="ECO:0000313" key="2">
    <source>
        <dbReference type="Proteomes" id="UP000541444"/>
    </source>
</evidence>
<dbReference type="Proteomes" id="UP000541444">
    <property type="component" value="Unassembled WGS sequence"/>
</dbReference>
<protein>
    <submittedName>
        <fullName evidence="1">Uncharacterized protein</fullName>
    </submittedName>
</protein>
<reference evidence="1 2" key="1">
    <citation type="journal article" date="2020" name="IScience">
        <title>Genome Sequencing of the Endangered Kingdonia uniflora (Circaeasteraceae, Ranunculales) Reveals Potential Mechanisms of Evolutionary Specialization.</title>
        <authorList>
            <person name="Sun Y."/>
            <person name="Deng T."/>
            <person name="Zhang A."/>
            <person name="Moore M.J."/>
            <person name="Landis J.B."/>
            <person name="Lin N."/>
            <person name="Zhang H."/>
            <person name="Zhang X."/>
            <person name="Huang J."/>
            <person name="Zhang X."/>
            <person name="Sun H."/>
            <person name="Wang H."/>
        </authorList>
    </citation>
    <scope>NUCLEOTIDE SEQUENCE [LARGE SCALE GENOMIC DNA]</scope>
    <source>
        <strain evidence="1">TB1705</strain>
        <tissue evidence="1">Leaf</tissue>
    </source>
</reference>
<organism evidence="1 2">
    <name type="scientific">Kingdonia uniflora</name>
    <dbReference type="NCBI Taxonomy" id="39325"/>
    <lineage>
        <taxon>Eukaryota</taxon>
        <taxon>Viridiplantae</taxon>
        <taxon>Streptophyta</taxon>
        <taxon>Embryophyta</taxon>
        <taxon>Tracheophyta</taxon>
        <taxon>Spermatophyta</taxon>
        <taxon>Magnoliopsida</taxon>
        <taxon>Ranunculales</taxon>
        <taxon>Circaeasteraceae</taxon>
        <taxon>Kingdonia</taxon>
    </lineage>
</organism>